<evidence type="ECO:0000259" key="1">
    <source>
        <dbReference type="PROSITE" id="PS51411"/>
    </source>
</evidence>
<organism evidence="2 3">
    <name type="scientific">Candidatus Egerieousia excrementavium</name>
    <dbReference type="NCBI Taxonomy" id="2840778"/>
    <lineage>
        <taxon>Bacteria</taxon>
        <taxon>Pseudomonadati</taxon>
        <taxon>Bacteroidota</taxon>
        <taxon>Bacteroidia</taxon>
        <taxon>Bacteroidales</taxon>
        <taxon>Candidatus Egerieousia</taxon>
    </lineage>
</organism>
<dbReference type="InterPro" id="IPR047767">
    <property type="entry name" value="PSP1-like"/>
</dbReference>
<dbReference type="PANTHER" id="PTHR43830">
    <property type="entry name" value="PROTEIN PSP1"/>
    <property type="match status" value="1"/>
</dbReference>
<sequence>MDNDKIYDCLRGCQTGGGMGDSKSYTYNPGCCKLAVFNWLEGFVQQETELYFEVRFKNTRKGIFKNESEQNLKTGDIVVVEAQNGCDVGIITIAGPMVARQMLRNNIDPSGYEFKKIYRKARPADIEKWQHAIAREHKTMIRARQIAADLALDMKIGDVEFQGDGSKAIFYYIADERVDFRQLIKVFAEEFKIRIEMKQIGARQEAGLIGGLGVCGQALCCSRYMNVFKSITTQAARCQDLSLNPQKLAGQCGKLKCCINYEAAVYRDALEKLPKVSEPLRLEDGNAYLIKTDILKGIMWFSYDASSTSNLIPVSKENVFKILEINRRGKAARSLVDTGSQKEKTHDFLSAVDEESIFRFDESKRSRKGRKRGR</sequence>
<gene>
    <name evidence="2" type="ORF">IAC68_04575</name>
</gene>
<dbReference type="NCBIfam" id="NF041131">
    <property type="entry name" value="RicT_YaaT_fam"/>
    <property type="match status" value="1"/>
</dbReference>
<protein>
    <recommendedName>
        <fullName evidence="1">PSP1 C-terminal domain-containing protein</fullName>
    </recommendedName>
</protein>
<reference evidence="2" key="1">
    <citation type="submission" date="2020-10" db="EMBL/GenBank/DDBJ databases">
        <authorList>
            <person name="Gilroy R."/>
        </authorList>
    </citation>
    <scope>NUCLEOTIDE SEQUENCE</scope>
    <source>
        <strain evidence="2">15467</strain>
    </source>
</reference>
<dbReference type="GO" id="GO:0005737">
    <property type="term" value="C:cytoplasm"/>
    <property type="evidence" value="ECO:0007669"/>
    <property type="project" value="TreeGrafter"/>
</dbReference>
<comment type="caution">
    <text evidence="2">The sequence shown here is derived from an EMBL/GenBank/DDBJ whole genome shotgun (WGS) entry which is preliminary data.</text>
</comment>
<dbReference type="EMBL" id="JADINB010000102">
    <property type="protein sequence ID" value="MBO8429189.1"/>
    <property type="molecule type" value="Genomic_DNA"/>
</dbReference>
<feature type="domain" description="PSP1 C-terminal" evidence="1">
    <location>
        <begin position="115"/>
        <end position="200"/>
    </location>
</feature>
<reference evidence="2" key="2">
    <citation type="journal article" date="2021" name="PeerJ">
        <title>Extensive microbial diversity within the chicken gut microbiome revealed by metagenomics and culture.</title>
        <authorList>
            <person name="Gilroy R."/>
            <person name="Ravi A."/>
            <person name="Getino M."/>
            <person name="Pursley I."/>
            <person name="Horton D.L."/>
            <person name="Alikhan N.F."/>
            <person name="Baker D."/>
            <person name="Gharbi K."/>
            <person name="Hall N."/>
            <person name="Watson M."/>
            <person name="Adriaenssens E.M."/>
            <person name="Foster-Nyarko E."/>
            <person name="Jarju S."/>
            <person name="Secka A."/>
            <person name="Antonio M."/>
            <person name="Oren A."/>
            <person name="Chaudhuri R.R."/>
            <person name="La Ragione R."/>
            <person name="Hildebrand F."/>
            <person name="Pallen M.J."/>
        </authorList>
    </citation>
    <scope>NUCLEOTIDE SEQUENCE</scope>
    <source>
        <strain evidence="2">15467</strain>
    </source>
</reference>
<dbReference type="PANTHER" id="PTHR43830:SF3">
    <property type="entry name" value="PROTEIN PSP1"/>
    <property type="match status" value="1"/>
</dbReference>
<dbReference type="InterPro" id="IPR007557">
    <property type="entry name" value="PSP1_C"/>
</dbReference>
<proteinExistence type="predicted"/>
<accession>A0A9D9DK96</accession>
<dbReference type="PROSITE" id="PS51411">
    <property type="entry name" value="PSP1_C"/>
    <property type="match status" value="1"/>
</dbReference>
<dbReference type="Pfam" id="PF04468">
    <property type="entry name" value="PSP1"/>
    <property type="match status" value="1"/>
</dbReference>
<dbReference type="AlphaFoldDB" id="A0A9D9DK96"/>
<evidence type="ECO:0000313" key="3">
    <source>
        <dbReference type="Proteomes" id="UP000823635"/>
    </source>
</evidence>
<dbReference type="Proteomes" id="UP000823635">
    <property type="component" value="Unassembled WGS sequence"/>
</dbReference>
<name>A0A9D9DK96_9BACT</name>
<evidence type="ECO:0000313" key="2">
    <source>
        <dbReference type="EMBL" id="MBO8429189.1"/>
    </source>
</evidence>